<dbReference type="PANTHER" id="PTHR47325">
    <property type="entry name" value="HISTONE-LYSINE N-METHYLTRANSFERASE SUVR5"/>
    <property type="match status" value="1"/>
</dbReference>
<dbReference type="GO" id="GO:0032259">
    <property type="term" value="P:methylation"/>
    <property type="evidence" value="ECO:0007669"/>
    <property type="project" value="UniProtKB-KW"/>
</dbReference>
<organism evidence="2 3">
    <name type="scientific">Actinidia rufa</name>
    <dbReference type="NCBI Taxonomy" id="165716"/>
    <lineage>
        <taxon>Eukaryota</taxon>
        <taxon>Viridiplantae</taxon>
        <taxon>Streptophyta</taxon>
        <taxon>Embryophyta</taxon>
        <taxon>Tracheophyta</taxon>
        <taxon>Spermatophyta</taxon>
        <taxon>Magnoliopsida</taxon>
        <taxon>eudicotyledons</taxon>
        <taxon>Gunneridae</taxon>
        <taxon>Pentapetalae</taxon>
        <taxon>asterids</taxon>
        <taxon>Ericales</taxon>
        <taxon>Actinidiaceae</taxon>
        <taxon>Actinidia</taxon>
    </lineage>
</organism>
<evidence type="ECO:0000313" key="2">
    <source>
        <dbReference type="EMBL" id="GFY86570.1"/>
    </source>
</evidence>
<evidence type="ECO:0000256" key="1">
    <source>
        <dbReference type="SAM" id="MobiDB-lite"/>
    </source>
</evidence>
<dbReference type="AlphaFoldDB" id="A0A7J0EJK9"/>
<comment type="caution">
    <text evidence="2">The sequence shown here is derived from an EMBL/GenBank/DDBJ whole genome shotgun (WGS) entry which is preliminary data.</text>
</comment>
<dbReference type="GO" id="GO:0008168">
    <property type="term" value="F:methyltransferase activity"/>
    <property type="evidence" value="ECO:0007669"/>
    <property type="project" value="UniProtKB-KW"/>
</dbReference>
<keyword evidence="2" id="KW-0808">Transferase</keyword>
<proteinExistence type="predicted"/>
<dbReference type="PANTHER" id="PTHR47325:SF1">
    <property type="entry name" value="HISTONE-LYSINE N-METHYLTRANSFERASE SUVR5"/>
    <property type="match status" value="1"/>
</dbReference>
<feature type="region of interest" description="Disordered" evidence="1">
    <location>
        <begin position="428"/>
        <end position="452"/>
    </location>
</feature>
<accession>A0A7J0EJK9</accession>
<gene>
    <name evidence="2" type="ORF">Acr_05g0002090</name>
</gene>
<protein>
    <submittedName>
        <fullName evidence="2">Histone-lysine N-methyltransferase SUVR5</fullName>
    </submittedName>
</protein>
<reference evidence="2 3" key="1">
    <citation type="submission" date="2019-07" db="EMBL/GenBank/DDBJ databases">
        <title>De Novo Assembly of kiwifruit Actinidia rufa.</title>
        <authorList>
            <person name="Sugita-Konishi S."/>
            <person name="Sato K."/>
            <person name="Mori E."/>
            <person name="Abe Y."/>
            <person name="Kisaki G."/>
            <person name="Hamano K."/>
            <person name="Suezawa K."/>
            <person name="Otani M."/>
            <person name="Fukuda T."/>
            <person name="Manabe T."/>
            <person name="Gomi K."/>
            <person name="Tabuchi M."/>
            <person name="Akimitsu K."/>
            <person name="Kataoka I."/>
        </authorList>
    </citation>
    <scope>NUCLEOTIDE SEQUENCE [LARGE SCALE GENOMIC DNA]</scope>
    <source>
        <strain evidence="3">cv. Fuchu</strain>
    </source>
</reference>
<keyword evidence="3" id="KW-1185">Reference proteome</keyword>
<feature type="compositionally biased region" description="Pro residues" evidence="1">
    <location>
        <begin position="249"/>
        <end position="278"/>
    </location>
</feature>
<dbReference type="Proteomes" id="UP000585474">
    <property type="component" value="Unassembled WGS sequence"/>
</dbReference>
<dbReference type="OrthoDB" id="1836890at2759"/>
<keyword evidence="2" id="KW-0489">Methyltransferase</keyword>
<evidence type="ECO:0000313" key="3">
    <source>
        <dbReference type="Proteomes" id="UP000585474"/>
    </source>
</evidence>
<sequence>MTKNPRKRGREAEWTVAELPNSDGHYNGASYFEFDTEAQKFSCDSHDSVIENLNGHDFCDEPCLASETSDLIVDTIDSGLLSNNEGESSLSEPKWLEHDESFAVWVKWRGKWQAGIRCARADWPLSTVKAKPTHDRKNSAWPGSPSPRLSRLISAATSSERSSLVVLPARISSFFIANGSTPSGLGLGCTCSLADDLIGLSSVVKLEDPDDDLLEGFALLFLIPSDPEPLPTSEPTLFEPELSTTMEPVPEPSSEPSPEPVPTPEPQPSEPEPDPPQLEPVIEPSTEHELEPVDSDSESEPDVGLMLLFSKAVVRALPAPSLSPDDPSDPVVDMVHQGQEFAPSEFIEPISGPSPNLTVHQITEESASGVKYAAGLKEKKSPKRSCLLTGARLDVLTLNPPISMYLTSRASLALFLAVLLVKQLKPESTPTVPLTEHSDRPGPKTSKVLKANPPLVDVPRSPSLFRASALYVRQSGVVRPSSFKAQGVRTYSDSHGEATSSDRTTSIASVPVEGMTPQTVPLSYFLQLKESPRSHQDVWQFSGSTVPFFTTACITQPEPDHSSYKSALPARIPARIPCHQHRRISYQDRKSRLPYLLISKSEATYLYLRGNRLASPLLLASVTPFVPPLQLDCLLTSGKKIPRISYGFTPCRLQLRDAKVSYKSCPSHRGIGRTTSIGYRYLAGLYLGYESYLYSSRFTCSFLYWIGSIEGTPVLDLSAGSSFDQVSNFLSLEAGDTNSELNYSYLAGFFLTYVIPAFKLSYNPIYAHSPPIYTFGLFRLT</sequence>
<name>A0A7J0EJK9_9ERIC</name>
<feature type="region of interest" description="Disordered" evidence="1">
    <location>
        <begin position="225"/>
        <end position="281"/>
    </location>
</feature>
<dbReference type="EMBL" id="BJWL01000005">
    <property type="protein sequence ID" value="GFY86570.1"/>
    <property type="molecule type" value="Genomic_DNA"/>
</dbReference>